<organism evidence="1">
    <name type="scientific">marine metagenome</name>
    <dbReference type="NCBI Taxonomy" id="408172"/>
    <lineage>
        <taxon>unclassified sequences</taxon>
        <taxon>metagenomes</taxon>
        <taxon>ecological metagenomes</taxon>
    </lineage>
</organism>
<accession>A0A382D585</accession>
<name>A0A382D585_9ZZZZ</name>
<dbReference type="EMBL" id="UINC01037651">
    <property type="protein sequence ID" value="SVB33455.1"/>
    <property type="molecule type" value="Genomic_DNA"/>
</dbReference>
<proteinExistence type="predicted"/>
<gene>
    <name evidence="1" type="ORF">METZ01_LOCUS186309</name>
</gene>
<dbReference type="AlphaFoldDB" id="A0A382D585"/>
<evidence type="ECO:0000313" key="1">
    <source>
        <dbReference type="EMBL" id="SVB33455.1"/>
    </source>
</evidence>
<feature type="non-terminal residue" evidence="1">
    <location>
        <position position="46"/>
    </location>
</feature>
<protein>
    <submittedName>
        <fullName evidence="1">Uncharacterized protein</fullName>
    </submittedName>
</protein>
<reference evidence="1" key="1">
    <citation type="submission" date="2018-05" db="EMBL/GenBank/DDBJ databases">
        <authorList>
            <person name="Lanie J.A."/>
            <person name="Ng W.-L."/>
            <person name="Kazmierczak K.M."/>
            <person name="Andrzejewski T.M."/>
            <person name="Davidsen T.M."/>
            <person name="Wayne K.J."/>
            <person name="Tettelin H."/>
            <person name="Glass J.I."/>
            <person name="Rusch D."/>
            <person name="Podicherti R."/>
            <person name="Tsui H.-C.T."/>
            <person name="Winkler M.E."/>
        </authorList>
    </citation>
    <scope>NUCLEOTIDE SEQUENCE</scope>
</reference>
<sequence length="46" mass="5331">MAARVESVAKLKQLQAERLVQNAVKNKSELYTYTRNIPKRVDELID</sequence>